<evidence type="ECO:0000313" key="2">
    <source>
        <dbReference type="Proteomes" id="UP000391834"/>
    </source>
</evidence>
<dbReference type="RefSeq" id="WP_036984114.1">
    <property type="nucleotide sequence ID" value="NZ_BLAX01000001.1"/>
</dbReference>
<name>A0A5M4AYX8_9BACT</name>
<comment type="caution">
    <text evidence="1">The sequence shown here is derived from an EMBL/GenBank/DDBJ whole genome shotgun (WGS) entry which is preliminary data.</text>
</comment>
<sequence length="104" mass="12485">MKKKTEHTINQLMNHTMLSCEDATGLISRKQHEKLTFKERVQLTIHLWSCKFCRRFERQLNYLNRVIGHLKQDADKGVINFPMTDTIRTQIDEKLQDEISRRKK</sequence>
<evidence type="ECO:0000313" key="1">
    <source>
        <dbReference type="EMBL" id="GET33109.1"/>
    </source>
</evidence>
<dbReference type="PROSITE" id="PS51257">
    <property type="entry name" value="PROKAR_LIPOPROTEIN"/>
    <property type="match status" value="1"/>
</dbReference>
<gene>
    <name evidence="1" type="ORF">PbJCM13498_19720</name>
</gene>
<dbReference type="EMBL" id="BLAX01000001">
    <property type="protein sequence ID" value="GET33109.1"/>
    <property type="molecule type" value="Genomic_DNA"/>
</dbReference>
<dbReference type="AlphaFoldDB" id="A0A5M4AYX8"/>
<accession>A0A5M4AYX8</accession>
<protein>
    <recommendedName>
        <fullName evidence="3">Zinc-finger domain-containing protein</fullName>
    </recommendedName>
</protein>
<keyword evidence="2" id="KW-1185">Reference proteome</keyword>
<reference evidence="1 2" key="1">
    <citation type="submission" date="2019-10" db="EMBL/GenBank/DDBJ databases">
        <title>Prolixibacter strains distinguished by the presence of nitrate reductase genes were adept at nitrate-dependent anaerobic corrosion of metallic iron and carbon steel.</title>
        <authorList>
            <person name="Iino T."/>
            <person name="Shono N."/>
            <person name="Ito K."/>
            <person name="Nakamura R."/>
            <person name="Sueoka K."/>
            <person name="Harayama S."/>
            <person name="Ohkuma M."/>
        </authorList>
    </citation>
    <scope>NUCLEOTIDE SEQUENCE [LARGE SCALE GENOMIC DNA]</scope>
    <source>
        <strain evidence="1 2">JCM 13498</strain>
    </source>
</reference>
<organism evidence="1 2">
    <name type="scientific">Prolixibacter bellariivorans</name>
    <dbReference type="NCBI Taxonomy" id="314319"/>
    <lineage>
        <taxon>Bacteria</taxon>
        <taxon>Pseudomonadati</taxon>
        <taxon>Bacteroidota</taxon>
        <taxon>Bacteroidia</taxon>
        <taxon>Marinilabiliales</taxon>
        <taxon>Prolixibacteraceae</taxon>
        <taxon>Prolixibacter</taxon>
    </lineage>
</organism>
<proteinExistence type="predicted"/>
<evidence type="ECO:0008006" key="3">
    <source>
        <dbReference type="Google" id="ProtNLM"/>
    </source>
</evidence>
<dbReference type="OrthoDB" id="886726at2"/>
<dbReference type="Proteomes" id="UP000391834">
    <property type="component" value="Unassembled WGS sequence"/>
</dbReference>